<accession>A0A0D8ZPH2</accession>
<evidence type="ECO:0000313" key="2">
    <source>
        <dbReference type="EMBL" id="KJH70232.1"/>
    </source>
</evidence>
<keyword evidence="1" id="KW-0732">Signal</keyword>
<evidence type="ECO:0000256" key="1">
    <source>
        <dbReference type="SAM" id="SignalP"/>
    </source>
</evidence>
<protein>
    <submittedName>
        <fullName evidence="2">Uncharacterized protein</fullName>
    </submittedName>
</protein>
<reference evidence="2 3" key="1">
    <citation type="submission" date="2015-02" db="EMBL/GenBank/DDBJ databases">
        <title>Draft genome of a novel marine cyanobacterium (Chroococcales) isolated from South Atlantic Ocean.</title>
        <authorList>
            <person name="Rigonato J."/>
            <person name="Alvarenga D.O."/>
            <person name="Branco L.H."/>
            <person name="Varani A.M."/>
            <person name="Brandini F.P."/>
            <person name="Fiore M.F."/>
        </authorList>
    </citation>
    <scope>NUCLEOTIDE SEQUENCE [LARGE SCALE GENOMIC DNA]</scope>
    <source>
        <strain evidence="2 3">CENA595</strain>
    </source>
</reference>
<evidence type="ECO:0000313" key="3">
    <source>
        <dbReference type="Proteomes" id="UP000032452"/>
    </source>
</evidence>
<gene>
    <name evidence="2" type="ORF">UH38_18925</name>
</gene>
<dbReference type="AlphaFoldDB" id="A0A0D8ZPH2"/>
<proteinExistence type="predicted"/>
<dbReference type="EMBL" id="JYON01000025">
    <property type="protein sequence ID" value="KJH70232.1"/>
    <property type="molecule type" value="Genomic_DNA"/>
</dbReference>
<sequence length="137" mass="14985">MRHFLLGTTFFTLLFTQSIASTGAQSIADISGEDVVATAGLGNNEAKIVTLTPRWWNCRQSPSPDKCTRENQGTIKTTYTVNCAAKSVHFSNEVGSGIHDVVPGEIANYNFHSIGIYDYACGTNYSEGWTTITIKKR</sequence>
<dbReference type="RefSeq" id="WP_045056254.1">
    <property type="nucleotide sequence ID" value="NZ_CAWMDP010000018.1"/>
</dbReference>
<comment type="caution">
    <text evidence="2">The sequence shown here is derived from an EMBL/GenBank/DDBJ whole genome shotgun (WGS) entry which is preliminary data.</text>
</comment>
<feature type="signal peptide" evidence="1">
    <location>
        <begin position="1"/>
        <end position="20"/>
    </location>
</feature>
<dbReference type="Proteomes" id="UP000032452">
    <property type="component" value="Unassembled WGS sequence"/>
</dbReference>
<feature type="chain" id="PRO_5002337293" evidence="1">
    <location>
        <begin position="21"/>
        <end position="137"/>
    </location>
</feature>
<dbReference type="STRING" id="1618023.UH38_18925"/>
<keyword evidence="3" id="KW-1185">Reference proteome</keyword>
<organism evidence="2 3">
    <name type="scientific">Aliterella atlantica CENA595</name>
    <dbReference type="NCBI Taxonomy" id="1618023"/>
    <lineage>
        <taxon>Bacteria</taxon>
        <taxon>Bacillati</taxon>
        <taxon>Cyanobacteriota</taxon>
        <taxon>Cyanophyceae</taxon>
        <taxon>Chroococcidiopsidales</taxon>
        <taxon>Aliterellaceae</taxon>
        <taxon>Aliterella</taxon>
    </lineage>
</organism>
<name>A0A0D8ZPH2_9CYAN</name>